<comment type="caution">
    <text evidence="2">The sequence shown here is derived from an EMBL/GenBank/DDBJ whole genome shotgun (WGS) entry which is preliminary data.</text>
</comment>
<evidence type="ECO:0000313" key="3">
    <source>
        <dbReference type="Proteomes" id="UP001287356"/>
    </source>
</evidence>
<sequence length="202" mass="22020">MPPRKSPPMPSSNALPPSSAQQSSPTPRHNTSASNPKRVGYKYRLQPDWTSPPSPSSGCHHYVFYAAGWAGNPAPAPPPFGHRARPQHVDDADLEARYAPDWFDGFVDWTERADRAVYEAKLVQKQRGVRGTVGSGIASGSGPFADDGERVLWAVEGLLLACWLCLQPDVEAVEYRPAADAWTLDKGNVGDVAQRFLTALRV</sequence>
<feature type="compositionally biased region" description="Low complexity" evidence="1">
    <location>
        <begin position="11"/>
        <end position="27"/>
    </location>
</feature>
<reference evidence="2" key="2">
    <citation type="submission" date="2023-06" db="EMBL/GenBank/DDBJ databases">
        <authorList>
            <consortium name="Lawrence Berkeley National Laboratory"/>
            <person name="Haridas S."/>
            <person name="Hensen N."/>
            <person name="Bonometti L."/>
            <person name="Westerberg I."/>
            <person name="Brannstrom I.O."/>
            <person name="Guillou S."/>
            <person name="Cros-Aarteil S."/>
            <person name="Calhoun S."/>
            <person name="Kuo A."/>
            <person name="Mondo S."/>
            <person name="Pangilinan J."/>
            <person name="Riley R."/>
            <person name="Labutti K."/>
            <person name="Andreopoulos B."/>
            <person name="Lipzen A."/>
            <person name="Chen C."/>
            <person name="Yanf M."/>
            <person name="Daum C."/>
            <person name="Ng V."/>
            <person name="Clum A."/>
            <person name="Steindorff A."/>
            <person name="Ohm R."/>
            <person name="Martin F."/>
            <person name="Silar P."/>
            <person name="Natvig D."/>
            <person name="Lalanne C."/>
            <person name="Gautier V."/>
            <person name="Ament-Velasquez S.L."/>
            <person name="Kruys A."/>
            <person name="Hutchinson M.I."/>
            <person name="Powell A.J."/>
            <person name="Barry K."/>
            <person name="Miller A.N."/>
            <person name="Grigoriev I.V."/>
            <person name="Debuchy R."/>
            <person name="Gladieux P."/>
            <person name="Thoren M.H."/>
            <person name="Johannesson H."/>
        </authorList>
    </citation>
    <scope>NUCLEOTIDE SEQUENCE</scope>
    <source>
        <strain evidence="2">CBS 958.72</strain>
    </source>
</reference>
<name>A0AAE0JU51_9PEZI</name>
<evidence type="ECO:0000256" key="1">
    <source>
        <dbReference type="SAM" id="MobiDB-lite"/>
    </source>
</evidence>
<dbReference type="EMBL" id="JAULSN010000010">
    <property type="protein sequence ID" value="KAK3361894.1"/>
    <property type="molecule type" value="Genomic_DNA"/>
</dbReference>
<proteinExistence type="predicted"/>
<accession>A0AAE0JU51</accession>
<feature type="compositionally biased region" description="Pro residues" evidence="1">
    <location>
        <begin position="1"/>
        <end position="10"/>
    </location>
</feature>
<reference evidence="2" key="1">
    <citation type="journal article" date="2023" name="Mol. Phylogenet. Evol.">
        <title>Genome-scale phylogeny and comparative genomics of the fungal order Sordariales.</title>
        <authorList>
            <person name="Hensen N."/>
            <person name="Bonometti L."/>
            <person name="Westerberg I."/>
            <person name="Brannstrom I.O."/>
            <person name="Guillou S."/>
            <person name="Cros-Aarteil S."/>
            <person name="Calhoun S."/>
            <person name="Haridas S."/>
            <person name="Kuo A."/>
            <person name="Mondo S."/>
            <person name="Pangilinan J."/>
            <person name="Riley R."/>
            <person name="LaButti K."/>
            <person name="Andreopoulos B."/>
            <person name="Lipzen A."/>
            <person name="Chen C."/>
            <person name="Yan M."/>
            <person name="Daum C."/>
            <person name="Ng V."/>
            <person name="Clum A."/>
            <person name="Steindorff A."/>
            <person name="Ohm R.A."/>
            <person name="Martin F."/>
            <person name="Silar P."/>
            <person name="Natvig D.O."/>
            <person name="Lalanne C."/>
            <person name="Gautier V."/>
            <person name="Ament-Velasquez S.L."/>
            <person name="Kruys A."/>
            <person name="Hutchinson M.I."/>
            <person name="Powell A.J."/>
            <person name="Barry K."/>
            <person name="Miller A.N."/>
            <person name="Grigoriev I.V."/>
            <person name="Debuchy R."/>
            <person name="Gladieux P."/>
            <person name="Hiltunen Thoren M."/>
            <person name="Johannesson H."/>
        </authorList>
    </citation>
    <scope>NUCLEOTIDE SEQUENCE</scope>
    <source>
        <strain evidence="2">CBS 958.72</strain>
    </source>
</reference>
<keyword evidence="3" id="KW-1185">Reference proteome</keyword>
<dbReference type="AlphaFoldDB" id="A0AAE0JU51"/>
<feature type="region of interest" description="Disordered" evidence="1">
    <location>
        <begin position="1"/>
        <end position="52"/>
    </location>
</feature>
<gene>
    <name evidence="2" type="ORF">B0T24DRAFT_640341</name>
</gene>
<dbReference type="Proteomes" id="UP001287356">
    <property type="component" value="Unassembled WGS sequence"/>
</dbReference>
<organism evidence="2 3">
    <name type="scientific">Lasiosphaeria ovina</name>
    <dbReference type="NCBI Taxonomy" id="92902"/>
    <lineage>
        <taxon>Eukaryota</taxon>
        <taxon>Fungi</taxon>
        <taxon>Dikarya</taxon>
        <taxon>Ascomycota</taxon>
        <taxon>Pezizomycotina</taxon>
        <taxon>Sordariomycetes</taxon>
        <taxon>Sordariomycetidae</taxon>
        <taxon>Sordariales</taxon>
        <taxon>Lasiosphaeriaceae</taxon>
        <taxon>Lasiosphaeria</taxon>
    </lineage>
</organism>
<protein>
    <submittedName>
        <fullName evidence="2">Uncharacterized protein</fullName>
    </submittedName>
</protein>
<evidence type="ECO:0000313" key="2">
    <source>
        <dbReference type="EMBL" id="KAK3361894.1"/>
    </source>
</evidence>